<organism evidence="1 2">
    <name type="scientific">Araneus ventricosus</name>
    <name type="common">Orbweaver spider</name>
    <name type="synonym">Epeira ventricosa</name>
    <dbReference type="NCBI Taxonomy" id="182803"/>
    <lineage>
        <taxon>Eukaryota</taxon>
        <taxon>Metazoa</taxon>
        <taxon>Ecdysozoa</taxon>
        <taxon>Arthropoda</taxon>
        <taxon>Chelicerata</taxon>
        <taxon>Arachnida</taxon>
        <taxon>Araneae</taxon>
        <taxon>Araneomorphae</taxon>
        <taxon>Entelegynae</taxon>
        <taxon>Araneoidea</taxon>
        <taxon>Araneidae</taxon>
        <taxon>Araneus</taxon>
    </lineage>
</organism>
<keyword evidence="2" id="KW-1185">Reference proteome</keyword>
<dbReference type="Proteomes" id="UP000499080">
    <property type="component" value="Unassembled WGS sequence"/>
</dbReference>
<reference evidence="1 2" key="1">
    <citation type="journal article" date="2019" name="Sci. Rep.">
        <title>Orb-weaving spider Araneus ventricosus genome elucidates the spidroin gene catalogue.</title>
        <authorList>
            <person name="Kono N."/>
            <person name="Nakamura H."/>
            <person name="Ohtoshi R."/>
            <person name="Moran D.A.P."/>
            <person name="Shinohara A."/>
            <person name="Yoshida Y."/>
            <person name="Fujiwara M."/>
            <person name="Mori M."/>
            <person name="Tomita M."/>
            <person name="Arakawa K."/>
        </authorList>
    </citation>
    <scope>NUCLEOTIDE SEQUENCE [LARGE SCALE GENOMIC DNA]</scope>
</reference>
<accession>A0A4Y2BZS2</accession>
<protein>
    <submittedName>
        <fullName evidence="1">Uncharacterized protein</fullName>
    </submittedName>
</protein>
<gene>
    <name evidence="1" type="ORF">AVEN_248659_1</name>
</gene>
<evidence type="ECO:0000313" key="2">
    <source>
        <dbReference type="Proteomes" id="UP000499080"/>
    </source>
</evidence>
<dbReference type="AlphaFoldDB" id="A0A4Y2BZS2"/>
<name>A0A4Y2BZS2_ARAVE</name>
<dbReference type="EMBL" id="BGPR01000132">
    <property type="protein sequence ID" value="GBL97710.1"/>
    <property type="molecule type" value="Genomic_DNA"/>
</dbReference>
<sequence length="104" mass="12003">MRLEMRFQNDSTPPHCSHGISYINYFPGVTLKALIFDSPVDYVGIFVSLRCYLRTAPAFEILQESTRMFMILWPDDAKHLLQPVGAASKTSSDLWAFRKCIYCY</sequence>
<evidence type="ECO:0000313" key="1">
    <source>
        <dbReference type="EMBL" id="GBL97710.1"/>
    </source>
</evidence>
<comment type="caution">
    <text evidence="1">The sequence shown here is derived from an EMBL/GenBank/DDBJ whole genome shotgun (WGS) entry which is preliminary data.</text>
</comment>
<proteinExistence type="predicted"/>